<proteinExistence type="predicted"/>
<evidence type="ECO:0000256" key="1">
    <source>
        <dbReference type="SAM" id="MobiDB-lite"/>
    </source>
</evidence>
<feature type="region of interest" description="Disordered" evidence="1">
    <location>
        <begin position="141"/>
        <end position="176"/>
    </location>
</feature>
<dbReference type="InParanoid" id="A0A0C2WN11"/>
<sequence length="229" mass="24335">MAGQVLWPCLIPRNGAADLPTSWLITDPSPRSPVRPSAAGHLSSQDLTDINPQGLFQFPFCGNEHSQPSNVLLSSPREAAGSTSWPIIDSSPQSPVEFSATEYLLSQDLTDVSYGLSQSPFGGNEHSQPGNILWPSSIPPSGAVGSPTSSTTITVPSAQSPVGPSVTRPHVTTEDGLRTVGSPQIQQAAARRRTKDGIYQCPFGNCDATFTELHNLHCACDEIPQYIPC</sequence>
<name>A0A0C2WN11_AMAMK</name>
<organism evidence="2 3">
    <name type="scientific">Amanita muscaria (strain Koide BX008)</name>
    <dbReference type="NCBI Taxonomy" id="946122"/>
    <lineage>
        <taxon>Eukaryota</taxon>
        <taxon>Fungi</taxon>
        <taxon>Dikarya</taxon>
        <taxon>Basidiomycota</taxon>
        <taxon>Agaricomycotina</taxon>
        <taxon>Agaricomycetes</taxon>
        <taxon>Agaricomycetidae</taxon>
        <taxon>Agaricales</taxon>
        <taxon>Pluteineae</taxon>
        <taxon>Amanitaceae</taxon>
        <taxon>Amanita</taxon>
    </lineage>
</organism>
<evidence type="ECO:0000313" key="2">
    <source>
        <dbReference type="EMBL" id="KIL58101.1"/>
    </source>
</evidence>
<gene>
    <name evidence="2" type="ORF">M378DRAFT_340203</name>
</gene>
<accession>A0A0C2WN11</accession>
<evidence type="ECO:0000313" key="3">
    <source>
        <dbReference type="Proteomes" id="UP000054549"/>
    </source>
</evidence>
<reference evidence="2 3" key="1">
    <citation type="submission" date="2014-04" db="EMBL/GenBank/DDBJ databases">
        <title>Evolutionary Origins and Diversification of the Mycorrhizal Mutualists.</title>
        <authorList>
            <consortium name="DOE Joint Genome Institute"/>
            <consortium name="Mycorrhizal Genomics Consortium"/>
            <person name="Kohler A."/>
            <person name="Kuo A."/>
            <person name="Nagy L.G."/>
            <person name="Floudas D."/>
            <person name="Copeland A."/>
            <person name="Barry K.W."/>
            <person name="Cichocki N."/>
            <person name="Veneault-Fourrey C."/>
            <person name="LaButti K."/>
            <person name="Lindquist E.A."/>
            <person name="Lipzen A."/>
            <person name="Lundell T."/>
            <person name="Morin E."/>
            <person name="Murat C."/>
            <person name="Riley R."/>
            <person name="Ohm R."/>
            <person name="Sun H."/>
            <person name="Tunlid A."/>
            <person name="Henrissat B."/>
            <person name="Grigoriev I.V."/>
            <person name="Hibbett D.S."/>
            <person name="Martin F."/>
        </authorList>
    </citation>
    <scope>NUCLEOTIDE SEQUENCE [LARGE SCALE GENOMIC DNA]</scope>
    <source>
        <strain evidence="2 3">Koide BX008</strain>
    </source>
</reference>
<dbReference type="HOGENOM" id="CLU_1209540_0_0_1"/>
<protein>
    <submittedName>
        <fullName evidence="2">Uncharacterized protein</fullName>
    </submittedName>
</protein>
<dbReference type="Proteomes" id="UP000054549">
    <property type="component" value="Unassembled WGS sequence"/>
</dbReference>
<keyword evidence="3" id="KW-1185">Reference proteome</keyword>
<feature type="compositionally biased region" description="Low complexity" evidence="1">
    <location>
        <begin position="146"/>
        <end position="157"/>
    </location>
</feature>
<dbReference type="EMBL" id="KN818347">
    <property type="protein sequence ID" value="KIL58101.1"/>
    <property type="molecule type" value="Genomic_DNA"/>
</dbReference>
<dbReference type="AlphaFoldDB" id="A0A0C2WN11"/>